<comment type="caution">
    <text evidence="1">The sequence shown here is derived from an EMBL/GenBank/DDBJ whole genome shotgun (WGS) entry which is preliminary data.</text>
</comment>
<evidence type="ECO:0000313" key="2">
    <source>
        <dbReference type="Proteomes" id="UP000005939"/>
    </source>
</evidence>
<organism evidence="1 2">
    <name type="scientific">Commensalibacter intestini A911</name>
    <dbReference type="NCBI Taxonomy" id="1088868"/>
    <lineage>
        <taxon>Bacteria</taxon>
        <taxon>Pseudomonadati</taxon>
        <taxon>Pseudomonadota</taxon>
        <taxon>Alphaproteobacteria</taxon>
        <taxon>Acetobacterales</taxon>
        <taxon>Acetobacteraceae</taxon>
    </lineage>
</organism>
<dbReference type="EMBL" id="AGFR01000007">
    <property type="protein sequence ID" value="EHD14073.1"/>
    <property type="molecule type" value="Genomic_DNA"/>
</dbReference>
<dbReference type="AlphaFoldDB" id="G6F0K1"/>
<protein>
    <submittedName>
        <fullName evidence="1">Uncharacterized protein</fullName>
    </submittedName>
</protein>
<accession>G6F0K1</accession>
<evidence type="ECO:0000313" key="1">
    <source>
        <dbReference type="EMBL" id="EHD14073.1"/>
    </source>
</evidence>
<reference evidence="1 2" key="1">
    <citation type="submission" date="2011-10" db="EMBL/GenBank/DDBJ databases">
        <title>Genome Sequence of Commensalibacter intestini A911, isolated from Drosophila gut.</title>
        <authorList>
            <person name="Lee W.-J."/>
            <person name="Kim E.-K."/>
        </authorList>
    </citation>
    <scope>NUCLEOTIDE SEQUENCE [LARGE SCALE GENOMIC DNA]</scope>
    <source>
        <strain evidence="1 2">A911</strain>
    </source>
</reference>
<gene>
    <name evidence="1" type="ORF">CIN_14320</name>
</gene>
<sequence length="346" mass="40882">MMCNEKSPDFIEPDSFTKDRLDLLISYLGSCEQKHKKLLNFAYQKDSTFINAISYYSGEMSRLQILIASLLLDENLTNHDGTHDLLNYFNKNGKNYTQDEKIILEAGLSLTEEYLANKRKHYINYLVNNYVVHFYSNFEEFMAKLYDCLNEEDKRNQVDQKNEELLQLIQKYCKENITQLHTEICKSRPIYLFGRAKIEKIVSVVRKILETQEKISKNAIKKEFSRFYNALNCINKIRNTVHTGFVYYGEKTYTFNSFLSTNNKDIIKIEKNKGIFYGDYREAFGLIQLLLQMYTTCLTYILTIKFHELRMEITSDGLGVDIVCHELKLEENCDKFKDFFNNIIRK</sequence>
<dbReference type="Proteomes" id="UP000005939">
    <property type="component" value="Unassembled WGS sequence"/>
</dbReference>
<name>G6F0K1_9PROT</name>
<proteinExistence type="predicted"/>
<dbReference type="RefSeq" id="WP_008854422.1">
    <property type="nucleotide sequence ID" value="NZ_AGFR01000007.1"/>
</dbReference>